<feature type="transmembrane region" description="Helical" evidence="1">
    <location>
        <begin position="12"/>
        <end position="30"/>
    </location>
</feature>
<sequence>MPTSCNCVRLDVLLLLFFFITFKILYCIYLRTKFSHPPVCTFMFIPSTSPTFYHLRLLYIHMSRPTFQPLLCTTFVEITIPHVIYLFIFLYYYIFPSAFPLTLRTAARYTGIPKTIISRIIYLLNLLVINSTHTKIFILVRRILYNNNNYYICPDILTSVFFSIFILFCRPSLSITP</sequence>
<evidence type="ECO:0000313" key="3">
    <source>
        <dbReference type="Proteomes" id="UP001154329"/>
    </source>
</evidence>
<dbReference type="AlphaFoldDB" id="A0A9P0J592"/>
<keyword evidence="1" id="KW-0472">Membrane</keyword>
<feature type="transmembrane region" description="Helical" evidence="1">
    <location>
        <begin position="122"/>
        <end position="143"/>
    </location>
</feature>
<evidence type="ECO:0000256" key="1">
    <source>
        <dbReference type="SAM" id="Phobius"/>
    </source>
</evidence>
<name>A0A9P0J592_APHGO</name>
<accession>A0A9P0J592</accession>
<reference evidence="2" key="2">
    <citation type="submission" date="2022-10" db="EMBL/GenBank/DDBJ databases">
        <authorList>
            <consortium name="ENA_rothamsted_submissions"/>
            <consortium name="culmorum"/>
            <person name="King R."/>
        </authorList>
    </citation>
    <scope>NUCLEOTIDE SEQUENCE</scope>
</reference>
<proteinExistence type="predicted"/>
<gene>
    <name evidence="2" type="ORF">APHIGO_LOCUS7925</name>
</gene>
<feature type="transmembrane region" description="Helical" evidence="1">
    <location>
        <begin position="82"/>
        <end position="101"/>
    </location>
</feature>
<evidence type="ECO:0000313" key="2">
    <source>
        <dbReference type="EMBL" id="CAH1731149.1"/>
    </source>
</evidence>
<keyword evidence="1" id="KW-0812">Transmembrane</keyword>
<protein>
    <submittedName>
        <fullName evidence="2">Uncharacterized protein</fullName>
    </submittedName>
</protein>
<keyword evidence="3" id="KW-1185">Reference proteome</keyword>
<feature type="transmembrane region" description="Helical" evidence="1">
    <location>
        <begin position="42"/>
        <end position="62"/>
    </location>
</feature>
<reference evidence="2" key="1">
    <citation type="submission" date="2022-02" db="EMBL/GenBank/DDBJ databases">
        <authorList>
            <person name="King R."/>
        </authorList>
    </citation>
    <scope>NUCLEOTIDE SEQUENCE</scope>
</reference>
<dbReference type="Proteomes" id="UP001154329">
    <property type="component" value="Chromosome 3"/>
</dbReference>
<dbReference type="EMBL" id="OU899036">
    <property type="protein sequence ID" value="CAH1731149.1"/>
    <property type="molecule type" value="Genomic_DNA"/>
</dbReference>
<feature type="transmembrane region" description="Helical" evidence="1">
    <location>
        <begin position="149"/>
        <end position="169"/>
    </location>
</feature>
<organism evidence="2 3">
    <name type="scientific">Aphis gossypii</name>
    <name type="common">Cotton aphid</name>
    <dbReference type="NCBI Taxonomy" id="80765"/>
    <lineage>
        <taxon>Eukaryota</taxon>
        <taxon>Metazoa</taxon>
        <taxon>Ecdysozoa</taxon>
        <taxon>Arthropoda</taxon>
        <taxon>Hexapoda</taxon>
        <taxon>Insecta</taxon>
        <taxon>Pterygota</taxon>
        <taxon>Neoptera</taxon>
        <taxon>Paraneoptera</taxon>
        <taxon>Hemiptera</taxon>
        <taxon>Sternorrhyncha</taxon>
        <taxon>Aphidomorpha</taxon>
        <taxon>Aphidoidea</taxon>
        <taxon>Aphididae</taxon>
        <taxon>Aphidini</taxon>
        <taxon>Aphis</taxon>
        <taxon>Aphis</taxon>
    </lineage>
</organism>
<keyword evidence="1" id="KW-1133">Transmembrane helix</keyword>